<sequence length="129" mass="13821">MSNITAGFGGWSAAPGKGGRLALGGSTVVGGFGQDGTRAQANWEELYEMLRLIIGVAAGYVLGTKAGRVRYEQISAATRAVTGSPVTRKLVQVGRQKLSDKLSTRPQLEPMEPLDERTTVLIPHDQLRR</sequence>
<accession>A0ABS4QTS1</accession>
<organism evidence="1 2">
    <name type="scientific">Nocardia goodfellowii</name>
    <dbReference type="NCBI Taxonomy" id="882446"/>
    <lineage>
        <taxon>Bacteria</taxon>
        <taxon>Bacillati</taxon>
        <taxon>Actinomycetota</taxon>
        <taxon>Actinomycetes</taxon>
        <taxon>Mycobacteriales</taxon>
        <taxon>Nocardiaceae</taxon>
        <taxon>Nocardia</taxon>
    </lineage>
</organism>
<protein>
    <submittedName>
        <fullName evidence="1">Uncharacterized protein</fullName>
    </submittedName>
</protein>
<dbReference type="EMBL" id="JAGGMR010000001">
    <property type="protein sequence ID" value="MBP2194006.1"/>
    <property type="molecule type" value="Genomic_DNA"/>
</dbReference>
<keyword evidence="2" id="KW-1185">Reference proteome</keyword>
<proteinExistence type="predicted"/>
<evidence type="ECO:0000313" key="2">
    <source>
        <dbReference type="Proteomes" id="UP001519325"/>
    </source>
</evidence>
<name>A0ABS4QTS1_9NOCA</name>
<dbReference type="Proteomes" id="UP001519325">
    <property type="component" value="Unassembled WGS sequence"/>
</dbReference>
<gene>
    <name evidence="1" type="ORF">BJ987_006907</name>
</gene>
<evidence type="ECO:0000313" key="1">
    <source>
        <dbReference type="EMBL" id="MBP2194006.1"/>
    </source>
</evidence>
<comment type="caution">
    <text evidence="1">The sequence shown here is derived from an EMBL/GenBank/DDBJ whole genome shotgun (WGS) entry which is preliminary data.</text>
</comment>
<reference evidence="1 2" key="1">
    <citation type="submission" date="2021-03" db="EMBL/GenBank/DDBJ databases">
        <title>Sequencing the genomes of 1000 actinobacteria strains.</title>
        <authorList>
            <person name="Klenk H.-P."/>
        </authorList>
    </citation>
    <scope>NUCLEOTIDE SEQUENCE [LARGE SCALE GENOMIC DNA]</scope>
    <source>
        <strain evidence="1 2">DSM 45516</strain>
    </source>
</reference>